<sequence>MDIFNLTNDFTPYYDLNDSLADIYNSAYIDTWRYISSISWYIMMLVTTSSIFILFRVLYLLTAHRRSNYFPFLVSMSFAHLIIFFMCKFALYVINVTSCYANWGWVMMYGQRFAIVMHGCKGKKLSLLYSILAKTNQILSFSPILIKEITISVGPDEAYVSHCGPDTNLVKAEYFQWIVMGESILTYVIPSVVTIAADMGLLLKLQNMSKFNLTSSEKLRSGYYSKAATISSNILDKEISSRKRRNRAMKRCLIMATVQMLFNLPHYIFQTVDSFSLVRSTNDGSIFYLYADASFYLIYLLQFPMMLVYVTMLCPKQRTCSISAPNKKRTIIITIQKKLIYND</sequence>
<protein>
    <submittedName>
        <fullName evidence="2">G_PROTEIN_RECEP_F1_2 domain-containing protein</fullName>
    </submittedName>
</protein>
<accession>A0AC35U5A1</accession>
<reference evidence="2" key="1">
    <citation type="submission" date="2016-11" db="UniProtKB">
        <authorList>
            <consortium name="WormBaseParasite"/>
        </authorList>
    </citation>
    <scope>IDENTIFICATION</scope>
    <source>
        <strain evidence="2">KR3021</strain>
    </source>
</reference>
<name>A0AC35U5A1_9BILA</name>
<evidence type="ECO:0000313" key="1">
    <source>
        <dbReference type="Proteomes" id="UP000095286"/>
    </source>
</evidence>
<organism evidence="1 2">
    <name type="scientific">Rhabditophanes sp. KR3021</name>
    <dbReference type="NCBI Taxonomy" id="114890"/>
    <lineage>
        <taxon>Eukaryota</taxon>
        <taxon>Metazoa</taxon>
        <taxon>Ecdysozoa</taxon>
        <taxon>Nematoda</taxon>
        <taxon>Chromadorea</taxon>
        <taxon>Rhabditida</taxon>
        <taxon>Tylenchina</taxon>
        <taxon>Panagrolaimomorpha</taxon>
        <taxon>Strongyloidoidea</taxon>
        <taxon>Alloionematidae</taxon>
        <taxon>Rhabditophanes</taxon>
    </lineage>
</organism>
<dbReference type="WBParaSite" id="RSKR_0000824350.1">
    <property type="protein sequence ID" value="RSKR_0000824350.1"/>
    <property type="gene ID" value="RSKR_0000824350"/>
</dbReference>
<evidence type="ECO:0000313" key="2">
    <source>
        <dbReference type="WBParaSite" id="RSKR_0000824350.1"/>
    </source>
</evidence>
<dbReference type="Proteomes" id="UP000095286">
    <property type="component" value="Unplaced"/>
</dbReference>
<proteinExistence type="predicted"/>